<comment type="caution">
    <text evidence="3">The sequence shown here is derived from an EMBL/GenBank/DDBJ whole genome shotgun (WGS) entry which is preliminary data.</text>
</comment>
<dbReference type="AlphaFoldDB" id="A0A934J2D3"/>
<protein>
    <submittedName>
        <fullName evidence="3">DNA-binding protein</fullName>
    </submittedName>
</protein>
<keyword evidence="3" id="KW-0238">DNA-binding</keyword>
<organism evidence="3 4">
    <name type="scientific">Devosia sediminis</name>
    <dbReference type="NCBI Taxonomy" id="2798801"/>
    <lineage>
        <taxon>Bacteria</taxon>
        <taxon>Pseudomonadati</taxon>
        <taxon>Pseudomonadota</taxon>
        <taxon>Alphaproteobacteria</taxon>
        <taxon>Hyphomicrobiales</taxon>
        <taxon>Devosiaceae</taxon>
        <taxon>Devosia</taxon>
    </lineage>
</organism>
<evidence type="ECO:0000313" key="3">
    <source>
        <dbReference type="EMBL" id="MBJ3786404.1"/>
    </source>
</evidence>
<name>A0A934J2D3_9HYPH</name>
<gene>
    <name evidence="3" type="ORF">JEQ47_16885</name>
</gene>
<feature type="coiled-coil region" evidence="1">
    <location>
        <begin position="97"/>
        <end position="178"/>
    </location>
</feature>
<dbReference type="InterPro" id="IPR021104">
    <property type="entry name" value="KfrA_DNA-bd_N"/>
</dbReference>
<evidence type="ECO:0000259" key="2">
    <source>
        <dbReference type="Pfam" id="PF11740"/>
    </source>
</evidence>
<dbReference type="GO" id="GO:0003677">
    <property type="term" value="F:DNA binding"/>
    <property type="evidence" value="ECO:0007669"/>
    <property type="project" value="UniProtKB-KW"/>
</dbReference>
<sequence length="184" mass="20256">MSNEIATLERVRDAVAALRQSGIQATAENVIKRIGGGSKSTVIGHLRVLRTKPVEPDAVPPAVVELARSALAEIYQAGVKAEGERLRSLSERLSLLLEEQDVELQDLAVENARLENELSGLRAAHETQTGECEDLRRRLLEADQQLRLSRSEADLERNERSETTIARLEALLSDATEALQGKKK</sequence>
<feature type="domain" description="KfrA N-terminal DNA-binding" evidence="2">
    <location>
        <begin position="8"/>
        <end position="118"/>
    </location>
</feature>
<accession>A0A934J2D3</accession>
<reference evidence="3" key="1">
    <citation type="submission" date="2020-12" db="EMBL/GenBank/DDBJ databases">
        <title>Devosia sp. MSA67 isolated from Mo River.</title>
        <authorList>
            <person name="Ma F."/>
            <person name="Zi Z."/>
        </authorList>
    </citation>
    <scope>NUCLEOTIDE SEQUENCE</scope>
    <source>
        <strain evidence="3">MSA67</strain>
    </source>
</reference>
<dbReference type="EMBL" id="JAEKMH010000004">
    <property type="protein sequence ID" value="MBJ3786404.1"/>
    <property type="molecule type" value="Genomic_DNA"/>
</dbReference>
<dbReference type="Proteomes" id="UP000602124">
    <property type="component" value="Unassembled WGS sequence"/>
</dbReference>
<dbReference type="Pfam" id="PF11740">
    <property type="entry name" value="KfrA_N"/>
    <property type="match status" value="1"/>
</dbReference>
<evidence type="ECO:0000256" key="1">
    <source>
        <dbReference type="SAM" id="Coils"/>
    </source>
</evidence>
<dbReference type="RefSeq" id="WP_198877594.1">
    <property type="nucleotide sequence ID" value="NZ_JAEKMH010000004.1"/>
</dbReference>
<proteinExistence type="predicted"/>
<keyword evidence="4" id="KW-1185">Reference proteome</keyword>
<keyword evidence="1" id="KW-0175">Coiled coil</keyword>
<evidence type="ECO:0000313" key="4">
    <source>
        <dbReference type="Proteomes" id="UP000602124"/>
    </source>
</evidence>